<comment type="similarity">
    <text evidence="1">Belongs to the ATP-dependent AMP-binding enzyme family.</text>
</comment>
<gene>
    <name evidence="5" type="ORF">EDD53_0036</name>
</gene>
<keyword evidence="6" id="KW-1185">Reference proteome</keyword>
<evidence type="ECO:0000256" key="2">
    <source>
        <dbReference type="ARBA" id="ARBA00022598"/>
    </source>
</evidence>
<dbReference type="InterPro" id="IPR025110">
    <property type="entry name" value="AMP-bd_C"/>
</dbReference>
<sequence length="539" mass="58053">MSFVIDTICPVTVQGALARAVALAPDIEALVAPDGRLSFAELAQRVATTRAALAASGVQKGDHVGLCLGNSIAFEALFLALGSLGAVCVPVNTRLKADEIAYALRQSRVSRLFTADKLLNADFIATLRSIAPSIDTQLPDATLPDLQDIIVLGDTVPAACRSYADFMTAAATDPGPQACADDTLLIQYTSGTTAFPKGVVLTHRNMLGNGFVSGQRIGLRAGDRFHSARPFFHVAGTTLSILACLQNLSTLVTMLRFEPEQALDMLEQERCTHFSGNDTMALMLLNHPTRAARKLHLRGGWVAGSQVVLQRVAREMGAQEIVSGYGLSEASPNIAQSCWWEAEDIRTGGRMRPQPGLDVRIIDPTSGAEKPLGDIGEIRVRGWSVMQGYYDMPEITAQTLSADGWLATGDLGRMGADGRLEFVGRLKNIVRVGGENVSPEEVEDRLHMHPSIKQAQVVGVPDDRLVEVCAAFVILNEGADLTPEALMDWSRANMAGFKVPRHVWIVDGFDKIGMTASSKIQKNKLANYALQLLGKEHVS</sequence>
<accession>A0A3N4UJR7</accession>
<protein>
    <submittedName>
        <fullName evidence="5">Fatty-acyl-CoA synthase</fullName>
    </submittedName>
</protein>
<organism evidence="5 6">
    <name type="scientific">Pacificibacter maritimus</name>
    <dbReference type="NCBI Taxonomy" id="762213"/>
    <lineage>
        <taxon>Bacteria</taxon>
        <taxon>Pseudomonadati</taxon>
        <taxon>Pseudomonadota</taxon>
        <taxon>Alphaproteobacteria</taxon>
        <taxon>Rhodobacterales</taxon>
        <taxon>Roseobacteraceae</taxon>
        <taxon>Pacificibacter</taxon>
    </lineage>
</organism>
<dbReference type="OrthoDB" id="9803968at2"/>
<dbReference type="InterPro" id="IPR042099">
    <property type="entry name" value="ANL_N_sf"/>
</dbReference>
<evidence type="ECO:0000313" key="6">
    <source>
        <dbReference type="Proteomes" id="UP000269689"/>
    </source>
</evidence>
<evidence type="ECO:0000256" key="1">
    <source>
        <dbReference type="ARBA" id="ARBA00006432"/>
    </source>
</evidence>
<dbReference type="Pfam" id="PF13193">
    <property type="entry name" value="AMP-binding_C"/>
    <property type="match status" value="1"/>
</dbReference>
<dbReference type="SUPFAM" id="SSF56801">
    <property type="entry name" value="Acetyl-CoA synthetase-like"/>
    <property type="match status" value="1"/>
</dbReference>
<dbReference type="InterPro" id="IPR045851">
    <property type="entry name" value="AMP-bd_C_sf"/>
</dbReference>
<keyword evidence="2" id="KW-0436">Ligase</keyword>
<dbReference type="Gene3D" id="3.40.50.12780">
    <property type="entry name" value="N-terminal domain of ligase-like"/>
    <property type="match status" value="1"/>
</dbReference>
<evidence type="ECO:0000259" key="3">
    <source>
        <dbReference type="Pfam" id="PF00501"/>
    </source>
</evidence>
<dbReference type="PANTHER" id="PTHR43201">
    <property type="entry name" value="ACYL-COA SYNTHETASE"/>
    <property type="match status" value="1"/>
</dbReference>
<reference evidence="5 6" key="1">
    <citation type="submission" date="2018-11" db="EMBL/GenBank/DDBJ databases">
        <title>Genomic Encyclopedia of Type Strains, Phase IV (KMG-IV): sequencing the most valuable type-strain genomes for metagenomic binning, comparative biology and taxonomic classification.</title>
        <authorList>
            <person name="Goeker M."/>
        </authorList>
    </citation>
    <scope>NUCLEOTIDE SEQUENCE [LARGE SCALE GENOMIC DNA]</scope>
    <source>
        <strain evidence="5 6">DSM 104731</strain>
    </source>
</reference>
<comment type="caution">
    <text evidence="5">The sequence shown here is derived from an EMBL/GenBank/DDBJ whole genome shotgun (WGS) entry which is preliminary data.</text>
</comment>
<dbReference type="Proteomes" id="UP000269689">
    <property type="component" value="Unassembled WGS sequence"/>
</dbReference>
<dbReference type="GO" id="GO:0006631">
    <property type="term" value="P:fatty acid metabolic process"/>
    <property type="evidence" value="ECO:0007669"/>
    <property type="project" value="TreeGrafter"/>
</dbReference>
<dbReference type="EMBL" id="RKQK01000001">
    <property type="protein sequence ID" value="RPE70926.1"/>
    <property type="molecule type" value="Genomic_DNA"/>
</dbReference>
<evidence type="ECO:0000313" key="5">
    <source>
        <dbReference type="EMBL" id="RPE70926.1"/>
    </source>
</evidence>
<dbReference type="GO" id="GO:0031956">
    <property type="term" value="F:medium-chain fatty acid-CoA ligase activity"/>
    <property type="evidence" value="ECO:0007669"/>
    <property type="project" value="TreeGrafter"/>
</dbReference>
<feature type="domain" description="AMP-binding enzyme C-terminal" evidence="4">
    <location>
        <begin position="441"/>
        <end position="516"/>
    </location>
</feature>
<dbReference type="RefSeq" id="WP_123791188.1">
    <property type="nucleotide sequence ID" value="NZ_RKQK01000001.1"/>
</dbReference>
<dbReference type="Gene3D" id="3.30.300.30">
    <property type="match status" value="1"/>
</dbReference>
<name>A0A3N4UJR7_9RHOB</name>
<evidence type="ECO:0000259" key="4">
    <source>
        <dbReference type="Pfam" id="PF13193"/>
    </source>
</evidence>
<dbReference type="Pfam" id="PF00501">
    <property type="entry name" value="AMP-binding"/>
    <property type="match status" value="1"/>
</dbReference>
<dbReference type="InterPro" id="IPR000873">
    <property type="entry name" value="AMP-dep_synth/lig_dom"/>
</dbReference>
<feature type="domain" description="AMP-dependent synthetase/ligase" evidence="3">
    <location>
        <begin position="18"/>
        <end position="390"/>
    </location>
</feature>
<proteinExistence type="inferred from homology"/>
<dbReference type="AlphaFoldDB" id="A0A3N4UJR7"/>
<dbReference type="PANTHER" id="PTHR43201:SF5">
    <property type="entry name" value="MEDIUM-CHAIN ACYL-COA LIGASE ACSF2, MITOCHONDRIAL"/>
    <property type="match status" value="1"/>
</dbReference>